<accession>A0A1M6C5S8</accession>
<dbReference type="InterPro" id="IPR011335">
    <property type="entry name" value="Restrct_endonuc-II-like"/>
</dbReference>
<proteinExistence type="predicted"/>
<dbReference type="InterPro" id="IPR027417">
    <property type="entry name" value="P-loop_NTPase"/>
</dbReference>
<sequence>MKFLNKIIDTLLAEATDLSSLSIVLPGKRPVIFIKKILAEKEYSGILPDFYTISELVLQMSGLQEISGAPLWLYAYRVYSSLFSDEEFGDFIKWFPTLQKDWDDMMKFYGNDEAVLARMLDEERIKNWGENLGDENSPRRRNLDFWKRMSLFLPELKKRLLLDSLATAGMQSVAAKENIPEFLENSEKKFIFCGFNALTPFEEKLIRGVLQRDRGKCFFQGDRYYLDDERQEAGAFLREYRGWSEFNTHRPFRWAEDDFRREKSIKTFEVSGSVPQTKILPDIFKEIPADEHSQTAVVLLDENLLPACLDALSAQPAVNITMGFPVKNLAFSIGIKKLFYIQKQLAKGKGNYYYSDVLSVLEIMPKSIEDQQIISKFQAEIKEKNIVYLSPSKMSGMLSGLSYYQLFLPPESVANYLEELLNFCTVAKESVADDVIYENISHFEKAFRTIGNQLKVFGISLDISTLEVVVNQIINTETIDFEGEPLDGLQIMGLLETRLLNFKNIILLSVNEGKLPLGNTQNTYLPFDVRKSFNLHTFLENDSIYAYHFYRLLQDSERVFLLYNGLSSGLNTGEKSRFITQLELESPHKIEHIVIDNPTEPSADEVISIHKTPAVLAQLDLWKERISSSHISQYLYDPVQFYLEQILGAKEPEEIEEEVSQKNYGNLVHYSLEFLYKVMLNKVLSAADFEAALAAVPEALDHAMKRLKHQQEYYETGINYIHMQIAREVVLSILHYDKSLVENGHSLEILDVEKAFSNLPYVLPGGTDVKFKGFIDRIDRLDGQLRIIDYKTAPASELTINVKDNSLQKYKHRQAIQLSIYLYFAEQSPEFAGKDVQAGIWSFAQIKRGMQPLCLSVSNSEAMRLIAAVIEEILNPEVFFGETVKEEMETE</sequence>
<dbReference type="STRING" id="1118202.SAMN05443429_102233"/>
<dbReference type="Pfam" id="PF12705">
    <property type="entry name" value="PDDEXK_1"/>
    <property type="match status" value="1"/>
</dbReference>
<dbReference type="SUPFAM" id="SSF52980">
    <property type="entry name" value="Restriction endonuclease-like"/>
    <property type="match status" value="1"/>
</dbReference>
<gene>
    <name evidence="2" type="ORF">SAMN05443429_102233</name>
</gene>
<dbReference type="InterPro" id="IPR011604">
    <property type="entry name" value="PDDEXK-like_dom_sf"/>
</dbReference>
<organism evidence="2 3">
    <name type="scientific">Cruoricaptor ignavus</name>
    <dbReference type="NCBI Taxonomy" id="1118202"/>
    <lineage>
        <taxon>Bacteria</taxon>
        <taxon>Pseudomonadati</taxon>
        <taxon>Bacteroidota</taxon>
        <taxon>Flavobacteriia</taxon>
        <taxon>Flavobacteriales</taxon>
        <taxon>Weeksellaceae</taxon>
        <taxon>Cruoricaptor</taxon>
    </lineage>
</organism>
<dbReference type="InterPro" id="IPR038726">
    <property type="entry name" value="PDDEXK_AddAB-type"/>
</dbReference>
<dbReference type="Proteomes" id="UP000184335">
    <property type="component" value="Unassembled WGS sequence"/>
</dbReference>
<evidence type="ECO:0000259" key="1">
    <source>
        <dbReference type="Pfam" id="PF12705"/>
    </source>
</evidence>
<dbReference type="AlphaFoldDB" id="A0A1M6C5S8"/>
<dbReference type="Gene3D" id="3.90.320.10">
    <property type="match status" value="1"/>
</dbReference>
<keyword evidence="3" id="KW-1185">Reference proteome</keyword>
<dbReference type="RefSeq" id="WP_073178401.1">
    <property type="nucleotide sequence ID" value="NZ_FQYI01000002.1"/>
</dbReference>
<dbReference type="OrthoDB" id="9762792at2"/>
<feature type="domain" description="PD-(D/E)XK endonuclease-like" evidence="1">
    <location>
        <begin position="625"/>
        <end position="847"/>
    </location>
</feature>
<dbReference type="SUPFAM" id="SSF52540">
    <property type="entry name" value="P-loop containing nucleoside triphosphate hydrolases"/>
    <property type="match status" value="1"/>
</dbReference>
<evidence type="ECO:0000313" key="3">
    <source>
        <dbReference type="Proteomes" id="UP000184335"/>
    </source>
</evidence>
<name>A0A1M6C5S8_9FLAO</name>
<protein>
    <submittedName>
        <fullName evidence="2">PD-(D/E)XK nuclease superfamily protein</fullName>
    </submittedName>
</protein>
<dbReference type="EMBL" id="FQYI01000002">
    <property type="protein sequence ID" value="SHI56283.1"/>
    <property type="molecule type" value="Genomic_DNA"/>
</dbReference>
<reference evidence="2 3" key="1">
    <citation type="submission" date="2016-11" db="EMBL/GenBank/DDBJ databases">
        <authorList>
            <person name="Jaros S."/>
            <person name="Januszkiewicz K."/>
            <person name="Wedrychowicz H."/>
        </authorList>
    </citation>
    <scope>NUCLEOTIDE SEQUENCE [LARGE SCALE GENOMIC DNA]</scope>
    <source>
        <strain evidence="2 3">DSM 25479</strain>
    </source>
</reference>
<evidence type="ECO:0000313" key="2">
    <source>
        <dbReference type="EMBL" id="SHI56283.1"/>
    </source>
</evidence>